<evidence type="ECO:0000256" key="1">
    <source>
        <dbReference type="ARBA" id="ARBA00005641"/>
    </source>
</evidence>
<keyword evidence="2 5" id="KW-0378">Hydrolase</keyword>
<feature type="domain" description="Glycoside hydrolase family 5" evidence="6">
    <location>
        <begin position="35"/>
        <end position="301"/>
    </location>
</feature>
<gene>
    <name evidence="7" type="ORF">NA57DRAFT_51415</name>
</gene>
<evidence type="ECO:0000259" key="6">
    <source>
        <dbReference type="Pfam" id="PF00150"/>
    </source>
</evidence>
<dbReference type="GO" id="GO:0009986">
    <property type="term" value="C:cell surface"/>
    <property type="evidence" value="ECO:0007669"/>
    <property type="project" value="TreeGrafter"/>
</dbReference>
<dbReference type="InterPro" id="IPR001547">
    <property type="entry name" value="Glyco_hydro_5"/>
</dbReference>
<dbReference type="PANTHER" id="PTHR31297">
    <property type="entry name" value="GLUCAN ENDO-1,6-BETA-GLUCOSIDASE B"/>
    <property type="match status" value="1"/>
</dbReference>
<keyword evidence="8" id="KW-1185">Reference proteome</keyword>
<dbReference type="EMBL" id="ML978121">
    <property type="protein sequence ID" value="KAF2104597.1"/>
    <property type="molecule type" value="Genomic_DNA"/>
</dbReference>
<dbReference type="Proteomes" id="UP000799772">
    <property type="component" value="Unassembled WGS sequence"/>
</dbReference>
<dbReference type="GO" id="GO:0071555">
    <property type="term" value="P:cell wall organization"/>
    <property type="evidence" value="ECO:0007669"/>
    <property type="project" value="UniProtKB-KW"/>
</dbReference>
<evidence type="ECO:0000256" key="5">
    <source>
        <dbReference type="RuleBase" id="RU361153"/>
    </source>
</evidence>
<dbReference type="GO" id="GO:0008422">
    <property type="term" value="F:beta-glucosidase activity"/>
    <property type="evidence" value="ECO:0007669"/>
    <property type="project" value="TreeGrafter"/>
</dbReference>
<dbReference type="GO" id="GO:0005576">
    <property type="term" value="C:extracellular region"/>
    <property type="evidence" value="ECO:0007669"/>
    <property type="project" value="TreeGrafter"/>
</dbReference>
<protein>
    <submittedName>
        <fullName evidence="7">Glycoside hydrolase</fullName>
    </submittedName>
</protein>
<dbReference type="Gene3D" id="3.20.20.80">
    <property type="entry name" value="Glycosidases"/>
    <property type="match status" value="1"/>
</dbReference>
<dbReference type="Pfam" id="PF00150">
    <property type="entry name" value="Cellulase"/>
    <property type="match status" value="1"/>
</dbReference>
<organism evidence="7 8">
    <name type="scientific">Rhizodiscina lignyota</name>
    <dbReference type="NCBI Taxonomy" id="1504668"/>
    <lineage>
        <taxon>Eukaryota</taxon>
        <taxon>Fungi</taxon>
        <taxon>Dikarya</taxon>
        <taxon>Ascomycota</taxon>
        <taxon>Pezizomycotina</taxon>
        <taxon>Dothideomycetes</taxon>
        <taxon>Pleosporomycetidae</taxon>
        <taxon>Aulographales</taxon>
        <taxon>Rhizodiscinaceae</taxon>
        <taxon>Rhizodiscina</taxon>
    </lineage>
</organism>
<comment type="caution">
    <text evidence="7">The sequence shown here is derived from an EMBL/GenBank/DDBJ whole genome shotgun (WGS) entry which is preliminary data.</text>
</comment>
<dbReference type="FunFam" id="3.20.20.80:FF:000130">
    <property type="entry name" value="Endoglucanase C"/>
    <property type="match status" value="1"/>
</dbReference>
<accession>A0A9P4IUB5</accession>
<dbReference type="SUPFAM" id="SSF51445">
    <property type="entry name" value="(Trans)glycosidases"/>
    <property type="match status" value="1"/>
</dbReference>
<comment type="similarity">
    <text evidence="1 5">Belongs to the glycosyl hydrolase 5 (cellulase A) family.</text>
</comment>
<dbReference type="InterPro" id="IPR017853">
    <property type="entry name" value="GH"/>
</dbReference>
<name>A0A9P4IUB5_9PEZI</name>
<keyword evidence="4" id="KW-0961">Cell wall biogenesis/degradation</keyword>
<dbReference type="OrthoDB" id="1887033at2759"/>
<dbReference type="PANTHER" id="PTHR31297:SF13">
    <property type="entry name" value="PUTATIVE-RELATED"/>
    <property type="match status" value="1"/>
</dbReference>
<evidence type="ECO:0000256" key="3">
    <source>
        <dbReference type="ARBA" id="ARBA00023295"/>
    </source>
</evidence>
<sequence>MENFITGYPGQEHEVRRAMKEEMGEEKYQFFFDKWMEYFFTPSDAKFLASLGLNCIRIPFNHRHFMDDRNPDVIKKEGFKLLDRIIDACAAEGMYTILDLHTTPGGQNQAWHCDSGLHKALFWDYKDHQDRVVQLWIELAKYYANNTWIAGYNPMNEPADPEHVNVPLFYNRIEKEIRKVDPNHILFLDGNTYSMDFSAFKNILPNTVYAFHDYAGYGFPMREQYVATAEQDSVLQRQFDRKMVFMQEHGVPGWNGEWGPVYASPDDGDDYEKINEGRFKLLAKQLEIYRKAHMGHSIWLYKDIGFQGMVYASPNSAYMRLLKPFLEKKKRMGLDRWGRDDKYSGKYYEPLLEHLRSEIPEHLHNKRYPHMWGIEGHVYRVVRELFASEVLTYEYASYFKDKSFDELDEIAASFKLENCVQREELNRILKEDVQSSQTS</sequence>
<keyword evidence="3 5" id="KW-0326">Glycosidase</keyword>
<proteinExistence type="inferred from homology"/>
<dbReference type="InterPro" id="IPR050386">
    <property type="entry name" value="Glycosyl_hydrolase_5"/>
</dbReference>
<dbReference type="AlphaFoldDB" id="A0A9P4IUB5"/>
<evidence type="ECO:0000256" key="4">
    <source>
        <dbReference type="ARBA" id="ARBA00023316"/>
    </source>
</evidence>
<evidence type="ECO:0000313" key="8">
    <source>
        <dbReference type="Proteomes" id="UP000799772"/>
    </source>
</evidence>
<dbReference type="GO" id="GO:0009251">
    <property type="term" value="P:glucan catabolic process"/>
    <property type="evidence" value="ECO:0007669"/>
    <property type="project" value="TreeGrafter"/>
</dbReference>
<evidence type="ECO:0000313" key="7">
    <source>
        <dbReference type="EMBL" id="KAF2104597.1"/>
    </source>
</evidence>
<evidence type="ECO:0000256" key="2">
    <source>
        <dbReference type="ARBA" id="ARBA00022801"/>
    </source>
</evidence>
<reference evidence="7" key="1">
    <citation type="journal article" date="2020" name="Stud. Mycol.">
        <title>101 Dothideomycetes genomes: a test case for predicting lifestyles and emergence of pathogens.</title>
        <authorList>
            <person name="Haridas S."/>
            <person name="Albert R."/>
            <person name="Binder M."/>
            <person name="Bloem J."/>
            <person name="Labutti K."/>
            <person name="Salamov A."/>
            <person name="Andreopoulos B."/>
            <person name="Baker S."/>
            <person name="Barry K."/>
            <person name="Bills G."/>
            <person name="Bluhm B."/>
            <person name="Cannon C."/>
            <person name="Castanera R."/>
            <person name="Culley D."/>
            <person name="Daum C."/>
            <person name="Ezra D."/>
            <person name="Gonzalez J."/>
            <person name="Henrissat B."/>
            <person name="Kuo A."/>
            <person name="Liang C."/>
            <person name="Lipzen A."/>
            <person name="Lutzoni F."/>
            <person name="Magnuson J."/>
            <person name="Mondo S."/>
            <person name="Nolan M."/>
            <person name="Ohm R."/>
            <person name="Pangilinan J."/>
            <person name="Park H.-J."/>
            <person name="Ramirez L."/>
            <person name="Alfaro M."/>
            <person name="Sun H."/>
            <person name="Tritt A."/>
            <person name="Yoshinaga Y."/>
            <person name="Zwiers L.-H."/>
            <person name="Turgeon B."/>
            <person name="Goodwin S."/>
            <person name="Spatafora J."/>
            <person name="Crous P."/>
            <person name="Grigoriev I."/>
        </authorList>
    </citation>
    <scope>NUCLEOTIDE SEQUENCE</scope>
    <source>
        <strain evidence="7">CBS 133067</strain>
    </source>
</reference>